<sequence>MALLLKIILEFIAILIVAIALVKTIRKCVRMFRYQGYIVQPPIRLDLGLSLALALEFLLAADIVGTAVSPHWNEIAKLAAITGIRTFLNYFLHREVRELQESHNVVRSSEVE</sequence>
<feature type="transmembrane region" description="Helical" evidence="1">
    <location>
        <begin position="47"/>
        <end position="69"/>
    </location>
</feature>
<dbReference type="Proteomes" id="UP000505210">
    <property type="component" value="Chromosome"/>
</dbReference>
<keyword evidence="1" id="KW-0472">Membrane</keyword>
<keyword evidence="1" id="KW-1133">Transmembrane helix</keyword>
<dbReference type="Pfam" id="PF07784">
    <property type="entry name" value="DUF1622"/>
    <property type="match status" value="1"/>
</dbReference>
<dbReference type="KEGG" id="theu:HPC62_14870"/>
<evidence type="ECO:0000313" key="2">
    <source>
        <dbReference type="EMBL" id="QKD84981.1"/>
    </source>
</evidence>
<evidence type="ECO:0000256" key="1">
    <source>
        <dbReference type="SAM" id="Phobius"/>
    </source>
</evidence>
<protein>
    <submittedName>
        <fullName evidence="2">DUF1622 domain-containing protein</fullName>
    </submittedName>
</protein>
<name>A0A6M8BMN8_9CYAN</name>
<dbReference type="InterPro" id="IPR012427">
    <property type="entry name" value="DUF1622"/>
</dbReference>
<dbReference type="PANTHER" id="PTHR38468">
    <property type="entry name" value="SLL0939 PROTEIN"/>
    <property type="match status" value="1"/>
</dbReference>
<evidence type="ECO:0000313" key="3">
    <source>
        <dbReference type="Proteomes" id="UP000505210"/>
    </source>
</evidence>
<keyword evidence="3" id="KW-1185">Reference proteome</keyword>
<dbReference type="AlphaFoldDB" id="A0A6M8BMN8"/>
<dbReference type="EMBL" id="CP053661">
    <property type="protein sequence ID" value="QKD84981.1"/>
    <property type="molecule type" value="Genomic_DNA"/>
</dbReference>
<accession>A0A6M8BMN8</accession>
<keyword evidence="1" id="KW-0812">Transmembrane</keyword>
<dbReference type="PANTHER" id="PTHR38468:SF1">
    <property type="entry name" value="SLL0939 PROTEIN"/>
    <property type="match status" value="1"/>
</dbReference>
<proteinExistence type="predicted"/>
<gene>
    <name evidence="2" type="ORF">HPC62_14870</name>
</gene>
<feature type="transmembrane region" description="Helical" evidence="1">
    <location>
        <begin position="6"/>
        <end position="26"/>
    </location>
</feature>
<reference evidence="2 3" key="1">
    <citation type="submission" date="2020-05" db="EMBL/GenBank/DDBJ databases">
        <title>Complete genome sequence of of a novel Thermoleptolyngbya strain isolated from hot springs of Ganzi, Sichuan China.</title>
        <authorList>
            <person name="Tang J."/>
            <person name="Daroch M."/>
            <person name="Li L."/>
            <person name="Waleron K."/>
            <person name="Waleron M."/>
            <person name="Waleron M."/>
        </authorList>
    </citation>
    <scope>NUCLEOTIDE SEQUENCE [LARGE SCALE GENOMIC DNA]</scope>
    <source>
        <strain evidence="2 3">PKUAC-SCTA183</strain>
    </source>
</reference>
<organism evidence="2 3">
    <name type="scientific">Thermoleptolyngbya sichuanensis A183</name>
    <dbReference type="NCBI Taxonomy" id="2737172"/>
    <lineage>
        <taxon>Bacteria</taxon>
        <taxon>Bacillati</taxon>
        <taxon>Cyanobacteriota</taxon>
        <taxon>Cyanophyceae</taxon>
        <taxon>Oculatellales</taxon>
        <taxon>Oculatellaceae</taxon>
        <taxon>Thermoleptolyngbya</taxon>
        <taxon>Thermoleptolyngbya sichuanensis</taxon>
    </lineage>
</organism>